<dbReference type="Gene3D" id="1.10.443.10">
    <property type="entry name" value="Intergrase catalytic core"/>
    <property type="match status" value="1"/>
</dbReference>
<comment type="caution">
    <text evidence="6">The sequence shown here is derived from an EMBL/GenBank/DDBJ whole genome shotgun (WGS) entry which is preliminary data.</text>
</comment>
<feature type="domain" description="Tyr recombinase" evidence="5">
    <location>
        <begin position="170"/>
        <end position="343"/>
    </location>
</feature>
<organism evidence="6 7">
    <name type="scientific">Acidocella aminolytica 101 = DSM 11237</name>
    <dbReference type="NCBI Taxonomy" id="1120923"/>
    <lineage>
        <taxon>Bacteria</taxon>
        <taxon>Pseudomonadati</taxon>
        <taxon>Pseudomonadota</taxon>
        <taxon>Alphaproteobacteria</taxon>
        <taxon>Acetobacterales</taxon>
        <taxon>Acidocellaceae</taxon>
        <taxon>Acidocella</taxon>
    </lineage>
</organism>
<gene>
    <name evidence="6" type="ORF">Aam_146_008</name>
</gene>
<evidence type="ECO:0000256" key="3">
    <source>
        <dbReference type="ARBA" id="ARBA00023125"/>
    </source>
</evidence>
<dbReference type="PROSITE" id="PS51898">
    <property type="entry name" value="TYR_RECOMBINASE"/>
    <property type="match status" value="1"/>
</dbReference>
<dbReference type="AlphaFoldDB" id="A0A0D6PLE0"/>
<dbReference type="GO" id="GO:0006310">
    <property type="term" value="P:DNA recombination"/>
    <property type="evidence" value="ECO:0007669"/>
    <property type="project" value="UniProtKB-KW"/>
</dbReference>
<protein>
    <submittedName>
        <fullName evidence="6">Integrase</fullName>
    </submittedName>
</protein>
<dbReference type="CDD" id="cd00796">
    <property type="entry name" value="INT_Rci_Hp1_C"/>
    <property type="match status" value="1"/>
</dbReference>
<accession>A0A0D6PLE0</accession>
<evidence type="ECO:0000256" key="2">
    <source>
        <dbReference type="ARBA" id="ARBA00022908"/>
    </source>
</evidence>
<keyword evidence="7" id="KW-1185">Reference proteome</keyword>
<dbReference type="GO" id="GO:0003677">
    <property type="term" value="F:DNA binding"/>
    <property type="evidence" value="ECO:0007669"/>
    <property type="project" value="UniProtKB-KW"/>
</dbReference>
<reference evidence="6 7" key="1">
    <citation type="submission" date="2012-11" db="EMBL/GenBank/DDBJ databases">
        <title>Whole genome sequence of Acidocella aminolytica 101 = DSM 11237.</title>
        <authorList>
            <person name="Azuma Y."/>
            <person name="Higashiura N."/>
            <person name="Hirakawa H."/>
            <person name="Matsushita K."/>
        </authorList>
    </citation>
    <scope>NUCLEOTIDE SEQUENCE [LARGE SCALE GENOMIC DNA]</scope>
    <source>
        <strain evidence="7">101 / DSM 11237</strain>
    </source>
</reference>
<evidence type="ECO:0000256" key="4">
    <source>
        <dbReference type="ARBA" id="ARBA00023172"/>
    </source>
</evidence>
<evidence type="ECO:0000259" key="5">
    <source>
        <dbReference type="PROSITE" id="PS51898"/>
    </source>
</evidence>
<evidence type="ECO:0000313" key="7">
    <source>
        <dbReference type="Proteomes" id="UP000032668"/>
    </source>
</evidence>
<dbReference type="Proteomes" id="UP000032668">
    <property type="component" value="Unassembled WGS sequence"/>
</dbReference>
<keyword evidence="3" id="KW-0238">DNA-binding</keyword>
<dbReference type="GO" id="GO:0015074">
    <property type="term" value="P:DNA integration"/>
    <property type="evidence" value="ECO:0007669"/>
    <property type="project" value="UniProtKB-KW"/>
</dbReference>
<dbReference type="InterPro" id="IPR011010">
    <property type="entry name" value="DNA_brk_join_enz"/>
</dbReference>
<comment type="similarity">
    <text evidence="1">Belongs to the 'phage' integrase family.</text>
</comment>
<evidence type="ECO:0000256" key="1">
    <source>
        <dbReference type="ARBA" id="ARBA00008857"/>
    </source>
</evidence>
<dbReference type="InterPro" id="IPR013762">
    <property type="entry name" value="Integrase-like_cat_sf"/>
</dbReference>
<dbReference type="PANTHER" id="PTHR30349">
    <property type="entry name" value="PHAGE INTEGRASE-RELATED"/>
    <property type="match status" value="1"/>
</dbReference>
<name>A0A0D6PLE0_9PROT</name>
<proteinExistence type="inferred from homology"/>
<dbReference type="InterPro" id="IPR050090">
    <property type="entry name" value="Tyrosine_recombinase_XerCD"/>
</dbReference>
<keyword evidence="4" id="KW-0233">DNA recombination</keyword>
<dbReference type="Pfam" id="PF00589">
    <property type="entry name" value="Phage_integrase"/>
    <property type="match status" value="1"/>
</dbReference>
<dbReference type="RefSeq" id="WP_048880428.1">
    <property type="nucleotide sequence ID" value="NZ_BANC01000143.1"/>
</dbReference>
<sequence length="347" mass="39736">MPRPRTEKPRLEWRRGSWSIQFWVGGTRRRIATGTADEQSAKQFLADFEAKQDRAPRQLTVTQALDRYETAREDKVEAVGRLKEAARAIRRDLGHLRVDQLNQAQWDKYAAGRMTRPHRKVDPTKHVPRKVSTGTLRREFNVLRAAMRLAWKDGFLALPPNLTPPSDSSPRDRYLTKDEARALIAACITPHVKVFLSLAIFTGARKGSILALTWDRVNFVTGMIDFQEPGRRVTAKRRAVVPMNNSLRIVLEEAYKVRQSDYVVEFNGKPVPNGLRWSFARLCQRAGLTWRPTPHHLKHSVISWLAMDRIPIDQAADLVATDPVTLRRTYKKFDPAYLRSVTAALEL</sequence>
<dbReference type="EMBL" id="BANC01000143">
    <property type="protein sequence ID" value="GAN82043.1"/>
    <property type="molecule type" value="Genomic_DNA"/>
</dbReference>
<dbReference type="PANTHER" id="PTHR30349:SF41">
    <property type="entry name" value="INTEGRASE_RECOMBINASE PROTEIN MJ0367-RELATED"/>
    <property type="match status" value="1"/>
</dbReference>
<dbReference type="InterPro" id="IPR002104">
    <property type="entry name" value="Integrase_catalytic"/>
</dbReference>
<keyword evidence="2" id="KW-0229">DNA integration</keyword>
<evidence type="ECO:0000313" key="6">
    <source>
        <dbReference type="EMBL" id="GAN82043.1"/>
    </source>
</evidence>
<dbReference type="SUPFAM" id="SSF56349">
    <property type="entry name" value="DNA breaking-rejoining enzymes"/>
    <property type="match status" value="1"/>
</dbReference>